<dbReference type="Pfam" id="PF00589">
    <property type="entry name" value="Phage_integrase"/>
    <property type="match status" value="1"/>
</dbReference>
<sequence length="311" mass="34034">MNAVRPPLRALLADYLTVRRALGFKLAAVGRILGQFVDFLEDAGIDTVTVDAALAFAQMPDPDSTNWPAIRLSAVRRFAIWLRGIDPACQVPSARLLRHGPDRATPYLYSPQQIDDLLTQAGRLRPALRAATYQTLIGTLASSGIRIGEAIALDDADLDVERSLLIIREAKFGKSRLVPLHATALTAVAAYRELREASVRRQCPALFVSTVGTRLHHSNITLTYHRLTAAAGITPRSDTCRPRIHDLRHSFAVATVLDWYAAGADVPAMLPRLATFLGHTDPKHTYWYLSAAPELMVAAADRLDAYLDGAP</sequence>
<dbReference type="PANTHER" id="PTHR30349">
    <property type="entry name" value="PHAGE INTEGRASE-RELATED"/>
    <property type="match status" value="1"/>
</dbReference>
<proteinExistence type="predicted"/>
<dbReference type="Gene3D" id="1.10.443.10">
    <property type="entry name" value="Intergrase catalytic core"/>
    <property type="match status" value="1"/>
</dbReference>
<gene>
    <name evidence="3" type="ORF">F7R91_39485</name>
</gene>
<dbReference type="GO" id="GO:0003677">
    <property type="term" value="F:DNA binding"/>
    <property type="evidence" value="ECO:0007669"/>
    <property type="project" value="InterPro"/>
</dbReference>
<dbReference type="GO" id="GO:0015074">
    <property type="term" value="P:DNA integration"/>
    <property type="evidence" value="ECO:0007669"/>
    <property type="project" value="InterPro"/>
</dbReference>
<name>A0A6H9UNC7_9ACTN</name>
<keyword evidence="4" id="KW-1185">Reference proteome</keyword>
<dbReference type="InterPro" id="IPR050090">
    <property type="entry name" value="Tyrosine_recombinase_XerCD"/>
</dbReference>
<comment type="caution">
    <text evidence="3">The sequence shown here is derived from an EMBL/GenBank/DDBJ whole genome shotgun (WGS) entry which is preliminary data.</text>
</comment>
<dbReference type="PROSITE" id="PS51898">
    <property type="entry name" value="TYR_RECOMBINASE"/>
    <property type="match status" value="1"/>
</dbReference>
<evidence type="ECO:0000313" key="3">
    <source>
        <dbReference type="EMBL" id="KAB1139576.1"/>
    </source>
</evidence>
<keyword evidence="1" id="KW-0233">DNA recombination</keyword>
<dbReference type="GO" id="GO:0006310">
    <property type="term" value="P:DNA recombination"/>
    <property type="evidence" value="ECO:0007669"/>
    <property type="project" value="UniProtKB-KW"/>
</dbReference>
<reference evidence="3 4" key="1">
    <citation type="submission" date="2019-09" db="EMBL/GenBank/DDBJ databases">
        <title>Screening of Novel Bioactive Compounds from Soil-Associated.</title>
        <authorList>
            <person name="Zhao S."/>
        </authorList>
    </citation>
    <scope>NUCLEOTIDE SEQUENCE [LARGE SCALE GENOMIC DNA]</scope>
    <source>
        <strain evidence="3 4">HIT-DPA4</strain>
    </source>
</reference>
<dbReference type="AlphaFoldDB" id="A0A6H9UNC7"/>
<dbReference type="PANTHER" id="PTHR30349:SF64">
    <property type="entry name" value="PROPHAGE INTEGRASE INTD-RELATED"/>
    <property type="match status" value="1"/>
</dbReference>
<dbReference type="InterPro" id="IPR011010">
    <property type="entry name" value="DNA_brk_join_enz"/>
</dbReference>
<organism evidence="3 4">
    <name type="scientific">Streptomyces luteolifulvus</name>
    <dbReference type="NCBI Taxonomy" id="2615112"/>
    <lineage>
        <taxon>Bacteria</taxon>
        <taxon>Bacillati</taxon>
        <taxon>Actinomycetota</taxon>
        <taxon>Actinomycetes</taxon>
        <taxon>Kitasatosporales</taxon>
        <taxon>Streptomycetaceae</taxon>
        <taxon>Streptomyces</taxon>
    </lineage>
</organism>
<dbReference type="Proteomes" id="UP000442707">
    <property type="component" value="Unassembled WGS sequence"/>
</dbReference>
<dbReference type="InterPro" id="IPR002104">
    <property type="entry name" value="Integrase_catalytic"/>
</dbReference>
<evidence type="ECO:0000256" key="1">
    <source>
        <dbReference type="ARBA" id="ARBA00023172"/>
    </source>
</evidence>
<evidence type="ECO:0000313" key="4">
    <source>
        <dbReference type="Proteomes" id="UP000442707"/>
    </source>
</evidence>
<dbReference type="InterPro" id="IPR013762">
    <property type="entry name" value="Integrase-like_cat_sf"/>
</dbReference>
<accession>A0A6H9UNC7</accession>
<dbReference type="RefSeq" id="WP_150958401.1">
    <property type="nucleotide sequence ID" value="NZ_VZRB01000058.1"/>
</dbReference>
<dbReference type="SUPFAM" id="SSF56349">
    <property type="entry name" value="DNA breaking-rejoining enzymes"/>
    <property type="match status" value="1"/>
</dbReference>
<protein>
    <submittedName>
        <fullName evidence="3">Tyrosine-type recombinase/integrase</fullName>
    </submittedName>
</protein>
<dbReference type="EMBL" id="VZRB01000058">
    <property type="protein sequence ID" value="KAB1139576.1"/>
    <property type="molecule type" value="Genomic_DNA"/>
</dbReference>
<feature type="domain" description="Tyr recombinase" evidence="2">
    <location>
        <begin position="104"/>
        <end position="301"/>
    </location>
</feature>
<evidence type="ECO:0000259" key="2">
    <source>
        <dbReference type="PROSITE" id="PS51898"/>
    </source>
</evidence>